<evidence type="ECO:0000313" key="2">
    <source>
        <dbReference type="EMBL" id="KNE57729.1"/>
    </source>
</evidence>
<proteinExistence type="inferred from homology"/>
<dbReference type="STRING" id="578462.A0A0L0S5T6"/>
<reference evidence="2 3" key="1">
    <citation type="submission" date="2009-11" db="EMBL/GenBank/DDBJ databases">
        <title>Annotation of Allomyces macrogynus ATCC 38327.</title>
        <authorList>
            <consortium name="The Broad Institute Genome Sequencing Platform"/>
            <person name="Russ C."/>
            <person name="Cuomo C."/>
            <person name="Burger G."/>
            <person name="Gray M.W."/>
            <person name="Holland P.W.H."/>
            <person name="King N."/>
            <person name="Lang F.B.F."/>
            <person name="Roger A.J."/>
            <person name="Ruiz-Trillo I."/>
            <person name="Young S.K."/>
            <person name="Zeng Q."/>
            <person name="Gargeya S."/>
            <person name="Fitzgerald M."/>
            <person name="Haas B."/>
            <person name="Abouelleil A."/>
            <person name="Alvarado L."/>
            <person name="Arachchi H.M."/>
            <person name="Berlin A."/>
            <person name="Chapman S.B."/>
            <person name="Gearin G."/>
            <person name="Goldberg J."/>
            <person name="Griggs A."/>
            <person name="Gujja S."/>
            <person name="Hansen M."/>
            <person name="Heiman D."/>
            <person name="Howarth C."/>
            <person name="Larimer J."/>
            <person name="Lui A."/>
            <person name="MacDonald P.J.P."/>
            <person name="McCowen C."/>
            <person name="Montmayeur A."/>
            <person name="Murphy C."/>
            <person name="Neiman D."/>
            <person name="Pearson M."/>
            <person name="Priest M."/>
            <person name="Roberts A."/>
            <person name="Saif S."/>
            <person name="Shea T."/>
            <person name="Sisk P."/>
            <person name="Stolte C."/>
            <person name="Sykes S."/>
            <person name="Wortman J."/>
            <person name="Nusbaum C."/>
            <person name="Birren B."/>
        </authorList>
    </citation>
    <scope>NUCLEOTIDE SEQUENCE [LARGE SCALE GENOMIC DNA]</scope>
    <source>
        <strain evidence="2 3">ATCC 38327</strain>
    </source>
</reference>
<keyword evidence="1" id="KW-0539">Nucleus</keyword>
<dbReference type="OMA" id="NDEWEIG"/>
<dbReference type="GO" id="GO:0031124">
    <property type="term" value="P:mRNA 3'-end processing"/>
    <property type="evidence" value="ECO:0007669"/>
    <property type="project" value="InterPro"/>
</dbReference>
<keyword evidence="1" id="KW-0507">mRNA processing</keyword>
<comment type="similarity">
    <text evidence="1">Belongs to the Nudix hydrolase family. CPSF5 subfamily.</text>
</comment>
<gene>
    <name evidence="2" type="ORF">AMAG_04587</name>
</gene>
<dbReference type="GO" id="GO:0005849">
    <property type="term" value="C:mRNA cleavage factor complex"/>
    <property type="evidence" value="ECO:0007669"/>
    <property type="project" value="UniProtKB-UniRule"/>
</dbReference>
<dbReference type="PIRSF" id="PIRSF017888">
    <property type="entry name" value="CPSF-25"/>
    <property type="match status" value="1"/>
</dbReference>
<organism evidence="2 3">
    <name type="scientific">Allomyces macrogynus (strain ATCC 38327)</name>
    <name type="common">Allomyces javanicus var. macrogynus</name>
    <dbReference type="NCBI Taxonomy" id="578462"/>
    <lineage>
        <taxon>Eukaryota</taxon>
        <taxon>Fungi</taxon>
        <taxon>Fungi incertae sedis</taxon>
        <taxon>Blastocladiomycota</taxon>
        <taxon>Blastocladiomycetes</taxon>
        <taxon>Blastocladiales</taxon>
        <taxon>Blastocladiaceae</taxon>
        <taxon>Allomyces</taxon>
    </lineage>
</organism>
<dbReference type="FunFam" id="3.90.79.10:FF:000005">
    <property type="entry name" value="Cleavage and polyadenylation specificity factor subunit 5"/>
    <property type="match status" value="1"/>
</dbReference>
<sequence>MSILGNTEIQLHPLSNYSFAQKEDQPEEDSSVPARLERLQRQYETHGMRRTVEAIVVVHVHNHPHVLLLQIANSFFKLPGDYLQPGEDEIEGLKLRLNKQLSRVLATTDGGEPLFEGADDWDIRECIGQWWRTNFESFLYPYLPAHITRPKENKKVFLVLLPPHRTLWIPRNLKLMAVPLFEIYENSSRFGNQISAIPYLLSRFNFVLQ</sequence>
<dbReference type="Pfam" id="PF13869">
    <property type="entry name" value="NUDIX_2"/>
    <property type="match status" value="1"/>
</dbReference>
<dbReference type="OrthoDB" id="277288at2759"/>
<name>A0A0L0S5T6_ALLM3</name>
<dbReference type="Gene3D" id="3.90.79.10">
    <property type="entry name" value="Nucleoside Triphosphate Pyrophosphohydrolase"/>
    <property type="match status" value="1"/>
</dbReference>
<dbReference type="Proteomes" id="UP000054350">
    <property type="component" value="Unassembled WGS sequence"/>
</dbReference>
<dbReference type="AlphaFoldDB" id="A0A0L0S5T6"/>
<dbReference type="PANTHER" id="PTHR13047">
    <property type="entry name" value="PRE-MRNA CLEAVAGE FACTOR IM, 25KD SUBUNIT"/>
    <property type="match status" value="1"/>
</dbReference>
<comment type="subcellular location">
    <subcellularLocation>
        <location evidence="1">Nucleus</location>
    </subcellularLocation>
    <subcellularLocation>
        <location evidence="1">Cytoplasm</location>
    </subcellularLocation>
</comment>
<comment type="function">
    <text evidence="1">Component of the cleavage factor Im (CFIm) complex that functions as an activator of the pre-mRNA 3'-end cleavage and polyadenylation processing required for the maturation of pre-mRNA into functional mRNAs. CFIm contributes to the recruitment of multiprotein complexes on specific sequences on the pre-mRNA 3'-end, so called cleavage and polyadenylation signals (pA signals). Most pre-mRNAs contain multiple pA signals, resulting in alternative cleavage and polyadenylation (APA) producing mRNAs with variable 3'-end formation. The CFIm complex acts as a key regulator of cleavage and polyadenylation site choice during APA through its binding to 5'-UGUA-3' elements localized in the 3'-untranslated region (UTR) for a huge number of pre-mRNAs.</text>
</comment>
<dbReference type="EMBL" id="GG745332">
    <property type="protein sequence ID" value="KNE57729.1"/>
    <property type="molecule type" value="Genomic_DNA"/>
</dbReference>
<protein>
    <recommendedName>
        <fullName evidence="1">Cleavage and polyadenylation specificity factor subunit 5</fullName>
    </recommendedName>
</protein>
<evidence type="ECO:0000313" key="3">
    <source>
        <dbReference type="Proteomes" id="UP000054350"/>
    </source>
</evidence>
<dbReference type="CDD" id="cd18871">
    <property type="entry name" value="NUDIX_Cfim25_Nudt21"/>
    <property type="match status" value="1"/>
</dbReference>
<dbReference type="VEuPathDB" id="FungiDB:AMAG_04587"/>
<dbReference type="eggNOG" id="KOG1689">
    <property type="taxonomic scope" value="Eukaryota"/>
</dbReference>
<keyword evidence="1" id="KW-0963">Cytoplasm</keyword>
<comment type="subunit">
    <text evidence="1">Homodimer (via N- and C-terminus); binds RNA as homodimer. Component of the cleavage factor Im (CFIm) complex.</text>
</comment>
<evidence type="ECO:0000256" key="1">
    <source>
        <dbReference type="PIRNR" id="PIRNR017888"/>
    </source>
</evidence>
<accession>A0A0L0S5T6</accession>
<dbReference type="InterPro" id="IPR016706">
    <property type="entry name" value="Cleav_polyA_spec_factor_su5"/>
</dbReference>
<dbReference type="GO" id="GO:0003729">
    <property type="term" value="F:mRNA binding"/>
    <property type="evidence" value="ECO:0007669"/>
    <property type="project" value="UniProtKB-UniRule"/>
</dbReference>
<reference evidence="3" key="2">
    <citation type="submission" date="2009-11" db="EMBL/GenBank/DDBJ databases">
        <title>The Genome Sequence of Allomyces macrogynus strain ATCC 38327.</title>
        <authorList>
            <consortium name="The Broad Institute Genome Sequencing Platform"/>
            <person name="Russ C."/>
            <person name="Cuomo C."/>
            <person name="Shea T."/>
            <person name="Young S.K."/>
            <person name="Zeng Q."/>
            <person name="Koehrsen M."/>
            <person name="Haas B."/>
            <person name="Borodovsky M."/>
            <person name="Guigo R."/>
            <person name="Alvarado L."/>
            <person name="Berlin A."/>
            <person name="Borenstein D."/>
            <person name="Chen Z."/>
            <person name="Engels R."/>
            <person name="Freedman E."/>
            <person name="Gellesch M."/>
            <person name="Goldberg J."/>
            <person name="Griggs A."/>
            <person name="Gujja S."/>
            <person name="Heiman D."/>
            <person name="Hepburn T."/>
            <person name="Howarth C."/>
            <person name="Jen D."/>
            <person name="Larson L."/>
            <person name="Lewis B."/>
            <person name="Mehta T."/>
            <person name="Park D."/>
            <person name="Pearson M."/>
            <person name="Roberts A."/>
            <person name="Saif S."/>
            <person name="Shenoy N."/>
            <person name="Sisk P."/>
            <person name="Stolte C."/>
            <person name="Sykes S."/>
            <person name="Walk T."/>
            <person name="White J."/>
            <person name="Yandava C."/>
            <person name="Burger G."/>
            <person name="Gray M.W."/>
            <person name="Holland P.W.H."/>
            <person name="King N."/>
            <person name="Lang F.B.F."/>
            <person name="Roger A.J."/>
            <person name="Ruiz-Trillo I."/>
            <person name="Lander E."/>
            <person name="Nusbaum C."/>
        </authorList>
    </citation>
    <scope>NUCLEOTIDE SEQUENCE [LARGE SCALE GENOMIC DNA]</scope>
    <source>
        <strain evidence="3">ATCC 38327</strain>
    </source>
</reference>
<keyword evidence="1" id="KW-0694">RNA-binding</keyword>
<keyword evidence="3" id="KW-1185">Reference proteome</keyword>
<dbReference type="GO" id="GO:0005737">
    <property type="term" value="C:cytoplasm"/>
    <property type="evidence" value="ECO:0007669"/>
    <property type="project" value="UniProtKB-SubCell"/>
</dbReference>